<evidence type="ECO:0000313" key="2">
    <source>
        <dbReference type="Proteomes" id="UP001151760"/>
    </source>
</evidence>
<evidence type="ECO:0000313" key="1">
    <source>
        <dbReference type="EMBL" id="GJT19037.1"/>
    </source>
</evidence>
<sequence>MITQTTDIPSGNNTEVSGSITESLVSDVTQSHISNLTSIISHLVPQDGWSRDQHIKLVNIIGDPGEGMLTRSMAAKLTAASASECLFTDFLSKIEPKKVSEALKHPGWVDAMQEELNQFYRNKVWTLVPLPYGKTAIGSKWV</sequence>
<reference evidence="1" key="2">
    <citation type="submission" date="2022-01" db="EMBL/GenBank/DDBJ databases">
        <authorList>
            <person name="Yamashiro T."/>
            <person name="Shiraishi A."/>
            <person name="Satake H."/>
            <person name="Nakayama K."/>
        </authorList>
    </citation>
    <scope>NUCLEOTIDE SEQUENCE</scope>
</reference>
<feature type="non-terminal residue" evidence="1">
    <location>
        <position position="142"/>
    </location>
</feature>
<accession>A0ABQ5BYX9</accession>
<name>A0ABQ5BYX9_9ASTR</name>
<comment type="caution">
    <text evidence="1">The sequence shown here is derived from an EMBL/GenBank/DDBJ whole genome shotgun (WGS) entry which is preliminary data.</text>
</comment>
<organism evidence="1 2">
    <name type="scientific">Tanacetum coccineum</name>
    <dbReference type="NCBI Taxonomy" id="301880"/>
    <lineage>
        <taxon>Eukaryota</taxon>
        <taxon>Viridiplantae</taxon>
        <taxon>Streptophyta</taxon>
        <taxon>Embryophyta</taxon>
        <taxon>Tracheophyta</taxon>
        <taxon>Spermatophyta</taxon>
        <taxon>Magnoliopsida</taxon>
        <taxon>eudicotyledons</taxon>
        <taxon>Gunneridae</taxon>
        <taxon>Pentapetalae</taxon>
        <taxon>asterids</taxon>
        <taxon>campanulids</taxon>
        <taxon>Asterales</taxon>
        <taxon>Asteraceae</taxon>
        <taxon>Asteroideae</taxon>
        <taxon>Anthemideae</taxon>
        <taxon>Anthemidinae</taxon>
        <taxon>Tanacetum</taxon>
    </lineage>
</organism>
<proteinExistence type="predicted"/>
<gene>
    <name evidence="1" type="ORF">Tco_0877743</name>
</gene>
<dbReference type="EMBL" id="BQNB010013685">
    <property type="protein sequence ID" value="GJT19037.1"/>
    <property type="molecule type" value="Genomic_DNA"/>
</dbReference>
<protein>
    <submittedName>
        <fullName evidence="1">Retrovirus-related pol polyprotein from transposon TNT 1-94</fullName>
    </submittedName>
</protein>
<dbReference type="Proteomes" id="UP001151760">
    <property type="component" value="Unassembled WGS sequence"/>
</dbReference>
<reference evidence="1" key="1">
    <citation type="journal article" date="2022" name="Int. J. Mol. Sci.">
        <title>Draft Genome of Tanacetum Coccineum: Genomic Comparison of Closely Related Tanacetum-Family Plants.</title>
        <authorList>
            <person name="Yamashiro T."/>
            <person name="Shiraishi A."/>
            <person name="Nakayama K."/>
            <person name="Satake H."/>
        </authorList>
    </citation>
    <scope>NUCLEOTIDE SEQUENCE</scope>
</reference>
<keyword evidence="2" id="KW-1185">Reference proteome</keyword>